<feature type="transmembrane region" description="Helical" evidence="6">
    <location>
        <begin position="192"/>
        <end position="212"/>
    </location>
</feature>
<keyword evidence="5 6" id="KW-0472">Membrane</keyword>
<keyword evidence="8" id="KW-1185">Reference proteome</keyword>
<feature type="transmembrane region" description="Helical" evidence="6">
    <location>
        <begin position="284"/>
        <end position="303"/>
    </location>
</feature>
<name>A0A8J7CYX6_9RHOB</name>
<dbReference type="InterPro" id="IPR036259">
    <property type="entry name" value="MFS_trans_sf"/>
</dbReference>
<feature type="transmembrane region" description="Helical" evidence="6">
    <location>
        <begin position="141"/>
        <end position="165"/>
    </location>
</feature>
<feature type="transmembrane region" description="Helical" evidence="6">
    <location>
        <begin position="12"/>
        <end position="35"/>
    </location>
</feature>
<dbReference type="PANTHER" id="PTHR23519">
    <property type="entry name" value="AUTOPHAGY-RELATED PROTEIN 22"/>
    <property type="match status" value="1"/>
</dbReference>
<evidence type="ECO:0000256" key="1">
    <source>
        <dbReference type="ARBA" id="ARBA00004127"/>
    </source>
</evidence>
<proteinExistence type="predicted"/>
<evidence type="ECO:0000313" key="7">
    <source>
        <dbReference type="EMBL" id="MBE3640122.1"/>
    </source>
</evidence>
<feature type="transmembrane region" description="Helical" evidence="6">
    <location>
        <begin position="391"/>
        <end position="413"/>
    </location>
</feature>
<dbReference type="RefSeq" id="WP_193185703.1">
    <property type="nucleotide sequence ID" value="NZ_JACVXA010000073.1"/>
</dbReference>
<organism evidence="7 8">
    <name type="scientific">Mangrovicoccus algicola</name>
    <dbReference type="NCBI Taxonomy" id="2771008"/>
    <lineage>
        <taxon>Bacteria</taxon>
        <taxon>Pseudomonadati</taxon>
        <taxon>Pseudomonadota</taxon>
        <taxon>Alphaproteobacteria</taxon>
        <taxon>Rhodobacterales</taxon>
        <taxon>Paracoccaceae</taxon>
        <taxon>Mangrovicoccus</taxon>
    </lineage>
</organism>
<dbReference type="AlphaFoldDB" id="A0A8J7CYX6"/>
<keyword evidence="4 6" id="KW-1133">Transmembrane helix</keyword>
<feature type="transmembrane region" description="Helical" evidence="6">
    <location>
        <begin position="76"/>
        <end position="98"/>
    </location>
</feature>
<dbReference type="InterPro" id="IPR050495">
    <property type="entry name" value="ATG22/LtaA_families"/>
</dbReference>
<gene>
    <name evidence="7" type="ORF">ICN82_18110</name>
</gene>
<protein>
    <submittedName>
        <fullName evidence="7">MFS transporter</fullName>
    </submittedName>
</protein>
<evidence type="ECO:0000256" key="3">
    <source>
        <dbReference type="ARBA" id="ARBA00022692"/>
    </source>
</evidence>
<dbReference type="SUPFAM" id="SSF103473">
    <property type="entry name" value="MFS general substrate transporter"/>
    <property type="match status" value="1"/>
</dbReference>
<sequence length="444" mass="46724">MPSTKQRILGWYAFDWASQPYHTLILTFIFGPYFVKVVGDPVAAQTLWAQALTVAGVATALLAPVLGALGDQSGHLVRWVGWLSAVYVTASAALWLAVPGTAHVLPVLMAFGAGLVATELAIVVTNAFLPGLAPREETGRLSGTGYAIGYAGGLIALVLMLLFFAEGENGRTLLGLAPPFGLDPAAFEGTRVVGPFCALWFAVSMIPFFAWVKDPVRDAPDLALAEAARRAARDIRRMWGRALGRRSLVAFLLSSMFYRDALVGLYGFGGLYAKGVLGWSVREIGVFGILGVVTAMLACWAGGKLETGRGGPRRVIAIAIAALVAVSSVLVGLTRDSLFGIALPPGSALPDALFFVAGGVIGAAGGILQSASRSMMVRHADPAHPGEAFGLYALTGKATAFLAPFLIGMATLATDDQRMGLFPLIFLFLMGLCLLVWVKRDGDI</sequence>
<reference evidence="7" key="1">
    <citation type="submission" date="2020-09" db="EMBL/GenBank/DDBJ databases">
        <title>A novel bacterium of genus Mangrovicoccus, isolated from South China Sea.</title>
        <authorList>
            <person name="Huang H."/>
            <person name="Mo K."/>
            <person name="Hu Y."/>
        </authorList>
    </citation>
    <scope>NUCLEOTIDE SEQUENCE</scope>
    <source>
        <strain evidence="7">HB182678</strain>
    </source>
</reference>
<comment type="subcellular location">
    <subcellularLocation>
        <location evidence="1">Endomembrane system</location>
        <topology evidence="1">Multi-pass membrane protein</topology>
    </subcellularLocation>
</comment>
<dbReference type="GO" id="GO:0012505">
    <property type="term" value="C:endomembrane system"/>
    <property type="evidence" value="ECO:0007669"/>
    <property type="project" value="UniProtKB-SubCell"/>
</dbReference>
<evidence type="ECO:0000256" key="4">
    <source>
        <dbReference type="ARBA" id="ARBA00022989"/>
    </source>
</evidence>
<feature type="transmembrane region" description="Helical" evidence="6">
    <location>
        <begin position="47"/>
        <end position="69"/>
    </location>
</feature>
<evidence type="ECO:0000256" key="6">
    <source>
        <dbReference type="SAM" id="Phobius"/>
    </source>
</evidence>
<evidence type="ECO:0000313" key="8">
    <source>
        <dbReference type="Proteomes" id="UP000609121"/>
    </source>
</evidence>
<accession>A0A8J7CYX6</accession>
<feature type="transmembrane region" description="Helical" evidence="6">
    <location>
        <begin position="104"/>
        <end position="129"/>
    </location>
</feature>
<feature type="transmembrane region" description="Helical" evidence="6">
    <location>
        <begin position="248"/>
        <end position="272"/>
    </location>
</feature>
<dbReference type="PANTHER" id="PTHR23519:SF1">
    <property type="entry name" value="AUTOPHAGY-RELATED PROTEIN 22"/>
    <property type="match status" value="1"/>
</dbReference>
<dbReference type="Gene3D" id="1.20.1250.20">
    <property type="entry name" value="MFS general substrate transporter like domains"/>
    <property type="match status" value="1"/>
</dbReference>
<evidence type="ECO:0000256" key="5">
    <source>
        <dbReference type="ARBA" id="ARBA00023136"/>
    </source>
</evidence>
<dbReference type="Proteomes" id="UP000609121">
    <property type="component" value="Unassembled WGS sequence"/>
</dbReference>
<keyword evidence="3 6" id="KW-0812">Transmembrane</keyword>
<feature type="transmembrane region" description="Helical" evidence="6">
    <location>
        <begin position="315"/>
        <end position="333"/>
    </location>
</feature>
<feature type="transmembrane region" description="Helical" evidence="6">
    <location>
        <begin position="353"/>
        <end position="371"/>
    </location>
</feature>
<keyword evidence="2" id="KW-0813">Transport</keyword>
<dbReference type="Pfam" id="PF11700">
    <property type="entry name" value="ATG22"/>
    <property type="match status" value="1"/>
</dbReference>
<evidence type="ECO:0000256" key="2">
    <source>
        <dbReference type="ARBA" id="ARBA00022448"/>
    </source>
</evidence>
<dbReference type="EMBL" id="JACVXA010000073">
    <property type="protein sequence ID" value="MBE3640122.1"/>
    <property type="molecule type" value="Genomic_DNA"/>
</dbReference>
<dbReference type="InterPro" id="IPR024671">
    <property type="entry name" value="Atg22-like"/>
</dbReference>
<comment type="caution">
    <text evidence="7">The sequence shown here is derived from an EMBL/GenBank/DDBJ whole genome shotgun (WGS) entry which is preliminary data.</text>
</comment>
<feature type="transmembrane region" description="Helical" evidence="6">
    <location>
        <begin position="419"/>
        <end position="438"/>
    </location>
</feature>